<dbReference type="KEGG" id="bar:GBAA_0185"/>
<evidence type="ECO:0000256" key="3">
    <source>
        <dbReference type="ARBA" id="ARBA00022475"/>
    </source>
</evidence>
<evidence type="ECO:0000256" key="7">
    <source>
        <dbReference type="RuleBase" id="RU363032"/>
    </source>
</evidence>
<accession>E9R1Q6</accession>
<accession>Q81VL2</accession>
<keyword evidence="5 7" id="KW-1133">Transmembrane helix</keyword>
<keyword evidence="2 7" id="KW-0813">Transport</keyword>
<feature type="domain" description="ABC transmembrane type-1" evidence="8">
    <location>
        <begin position="95"/>
        <end position="296"/>
    </location>
</feature>
<dbReference type="InterPro" id="IPR000515">
    <property type="entry name" value="MetI-like"/>
</dbReference>
<feature type="transmembrane region" description="Helical" evidence="7">
    <location>
        <begin position="134"/>
        <end position="154"/>
    </location>
</feature>
<evidence type="ECO:0000256" key="4">
    <source>
        <dbReference type="ARBA" id="ARBA00022692"/>
    </source>
</evidence>
<sequence length="307" mass="33918">MEVYVIKKLSVMVFTLWVITTVTFLIMHIIPGDPFSSDAKIFPEEVIQNMRAKYHLDEPLWNQYVAYLDGVVHFDFGESVQSTGQGVSEIITTGFGPSAIIGLQALIISLLVGIAAGTFAALYHGKVIDYSVSLLAILGISIPSFILAPLFIQVFAIQFELLPVASWGTFEHTVLPSFALALGPIAVITRFVRSNMIEVLQSDYIKLARAKGIPIKKIIIRHALRNAIVPVLTFVGPLMAGLLTGTFVIEKIFSIPGLGKYFVDSIFNRDYPVIMGTTIFYSALLILCIFITDIIHRIVDPRIRSIT</sequence>
<dbReference type="IntAct" id="A0A0F7R9A0">
    <property type="interactions" value="1"/>
</dbReference>
<organism evidence="9 10">
    <name type="scientific">Bacillus anthracis</name>
    <name type="common">anthrax bacterium</name>
    <dbReference type="NCBI Taxonomy" id="1392"/>
    <lineage>
        <taxon>Bacteria</taxon>
        <taxon>Bacillati</taxon>
        <taxon>Bacillota</taxon>
        <taxon>Bacilli</taxon>
        <taxon>Bacillales</taxon>
        <taxon>Bacillaceae</taxon>
        <taxon>Bacillus</taxon>
        <taxon>Bacillus cereus group</taxon>
    </lineage>
</organism>
<dbReference type="InterPro" id="IPR035906">
    <property type="entry name" value="MetI-like_sf"/>
</dbReference>
<dbReference type="PANTHER" id="PTHR43163:SF6">
    <property type="entry name" value="DIPEPTIDE TRANSPORT SYSTEM PERMEASE PROTEIN DPPB-RELATED"/>
    <property type="match status" value="1"/>
</dbReference>
<comment type="subcellular location">
    <subcellularLocation>
        <location evidence="1 7">Cell membrane</location>
        <topology evidence="1 7">Multi-pass membrane protein</topology>
    </subcellularLocation>
</comment>
<feature type="transmembrane region" description="Helical" evidence="7">
    <location>
        <begin position="174"/>
        <end position="192"/>
    </location>
</feature>
<dbReference type="InterPro" id="IPR045621">
    <property type="entry name" value="BPD_transp_1_N"/>
</dbReference>
<dbReference type="AlphaFoldDB" id="A0A0F7R9A0"/>
<keyword evidence="6 7" id="KW-0472">Membrane</keyword>
<dbReference type="PANTHER" id="PTHR43163">
    <property type="entry name" value="DIPEPTIDE TRANSPORT SYSTEM PERMEASE PROTEIN DPPB-RELATED"/>
    <property type="match status" value="1"/>
</dbReference>
<gene>
    <name evidence="9" type="ordered locus">GBAA_0185</name>
</gene>
<evidence type="ECO:0000256" key="5">
    <source>
        <dbReference type="ARBA" id="ARBA00022989"/>
    </source>
</evidence>
<feature type="transmembrane region" description="Helical" evidence="7">
    <location>
        <begin position="227"/>
        <end position="253"/>
    </location>
</feature>
<evidence type="ECO:0000256" key="1">
    <source>
        <dbReference type="ARBA" id="ARBA00004651"/>
    </source>
</evidence>
<accession>Q6KYB1</accession>
<accession>E9R1Q7</accession>
<name>A0A0F7R9A0_BACAN</name>
<dbReference type="GO" id="GO:0005886">
    <property type="term" value="C:plasma membrane"/>
    <property type="evidence" value="ECO:0007669"/>
    <property type="project" value="UniProtKB-SubCell"/>
</dbReference>
<dbReference type="PATRIC" id="fig|1392.236.peg.192"/>
<dbReference type="EMBL" id="AE017334">
    <property type="protein sequence ID" value="AAT29268.1"/>
    <property type="molecule type" value="Genomic_DNA"/>
</dbReference>
<dbReference type="OMA" id="REWDAAW"/>
<proteinExistence type="inferred from homology"/>
<feature type="transmembrane region" description="Helical" evidence="7">
    <location>
        <begin position="273"/>
        <end position="295"/>
    </location>
</feature>
<dbReference type="Pfam" id="PF00528">
    <property type="entry name" value="BPD_transp_1"/>
    <property type="match status" value="1"/>
</dbReference>
<evidence type="ECO:0000313" key="10">
    <source>
        <dbReference type="Proteomes" id="UP000000594"/>
    </source>
</evidence>
<evidence type="ECO:0000256" key="6">
    <source>
        <dbReference type="ARBA" id="ARBA00023136"/>
    </source>
</evidence>
<keyword evidence="4 7" id="KW-0812">Transmembrane</keyword>
<accession>Q6I4K9</accession>
<dbReference type="SUPFAM" id="SSF161098">
    <property type="entry name" value="MetI-like"/>
    <property type="match status" value="1"/>
</dbReference>
<feature type="transmembrane region" description="Helical" evidence="7">
    <location>
        <begin position="99"/>
        <end position="122"/>
    </location>
</feature>
<evidence type="ECO:0000259" key="8">
    <source>
        <dbReference type="PROSITE" id="PS50928"/>
    </source>
</evidence>
<dbReference type="GO" id="GO:0055085">
    <property type="term" value="P:transmembrane transport"/>
    <property type="evidence" value="ECO:0007669"/>
    <property type="project" value="InterPro"/>
</dbReference>
<feature type="transmembrane region" description="Helical" evidence="7">
    <location>
        <begin position="9"/>
        <end position="30"/>
    </location>
</feature>
<reference evidence="9 10" key="1">
    <citation type="journal article" date="2009" name="J. Bacteriol.">
        <title>The complete genome sequence of Bacillus anthracis Ames 'Ancestor'.</title>
        <authorList>
            <person name="Ravel J."/>
            <person name="Jiang L."/>
            <person name="Stanley S.T."/>
            <person name="Wilson M.R."/>
            <person name="Decker R.S."/>
            <person name="Read T.D."/>
            <person name="Worsham P."/>
            <person name="Keim P.S."/>
            <person name="Salzberg S.L."/>
            <person name="Fraser-Liggett C.M."/>
            <person name="Rasko D.A."/>
        </authorList>
    </citation>
    <scope>NUCLEOTIDE SEQUENCE [LARGE SCALE GENOMIC DNA]</scope>
    <source>
        <strain evidence="10">Ames ancestor</strain>
    </source>
</reference>
<dbReference type="FunFam" id="1.10.3720.10:FF:000122">
    <property type="entry name" value="Oligopeptide ABC transporter, permease protein"/>
    <property type="match status" value="1"/>
</dbReference>
<protein>
    <submittedName>
        <fullName evidence="9">Oligopeptide ABC transporter, permease protein</fullName>
    </submittedName>
</protein>
<dbReference type="Proteomes" id="UP000000594">
    <property type="component" value="Chromosome"/>
</dbReference>
<accession>A0A0F7R9A0</accession>
<dbReference type="Pfam" id="PF19300">
    <property type="entry name" value="BPD_transp_1_N"/>
    <property type="match status" value="1"/>
</dbReference>
<evidence type="ECO:0000256" key="2">
    <source>
        <dbReference type="ARBA" id="ARBA00022448"/>
    </source>
</evidence>
<dbReference type="CDD" id="cd06261">
    <property type="entry name" value="TM_PBP2"/>
    <property type="match status" value="1"/>
</dbReference>
<keyword evidence="10" id="KW-1185">Reference proteome</keyword>
<keyword evidence="3" id="KW-1003">Cell membrane</keyword>
<comment type="similarity">
    <text evidence="7">Belongs to the binding-protein-dependent transport system permease family.</text>
</comment>
<dbReference type="Gene3D" id="1.10.3720.10">
    <property type="entry name" value="MetI-like"/>
    <property type="match status" value="1"/>
</dbReference>
<evidence type="ECO:0000313" key="9">
    <source>
        <dbReference type="EMBL" id="AAT29268.1"/>
    </source>
</evidence>
<dbReference type="PROSITE" id="PS50928">
    <property type="entry name" value="ABC_TM1"/>
    <property type="match status" value="1"/>
</dbReference>